<dbReference type="PROSITE" id="PS51658">
    <property type="entry name" value="BFN"/>
    <property type="match status" value="1"/>
</dbReference>
<dbReference type="GO" id="GO:0004518">
    <property type="term" value="F:nuclease activity"/>
    <property type="evidence" value="ECO:0007669"/>
    <property type="project" value="InterPro"/>
</dbReference>
<dbReference type="EMBL" id="KF900660">
    <property type="protein sequence ID" value="AIF02741.1"/>
    <property type="molecule type" value="Genomic_DNA"/>
</dbReference>
<dbReference type="SUPFAM" id="SSF103256">
    <property type="entry name" value="Hypothetical protein TM0160"/>
    <property type="match status" value="1"/>
</dbReference>
<dbReference type="AlphaFoldDB" id="A0A075GFA8"/>
<evidence type="ECO:0000259" key="1">
    <source>
        <dbReference type="PROSITE" id="PS51658"/>
    </source>
</evidence>
<sequence length="155" mass="17875">MLIRKPFLSEIGIYRLKINDVQEEDYEIVKITHIGFVDEYGIEGLLLLKADDGKEFHMHAFSGEVARHISNFQSDGQSVPTIYKMLEEICEENEIFLVKVKIYENGQALRANLYFTGKTDLVLRNYRASDAIALAVFYKIPILVRKNLLQETMKA</sequence>
<accession>A0A075GFA8</accession>
<name>A0A075GFA8_9ARCH</name>
<organism evidence="2">
    <name type="scientific">uncultured marine thaumarchaeote KM3_15_A07</name>
    <dbReference type="NCBI Taxonomy" id="1456025"/>
    <lineage>
        <taxon>Archaea</taxon>
        <taxon>Nitrososphaerota</taxon>
        <taxon>environmental samples</taxon>
    </lineage>
</organism>
<feature type="domain" description="BFN" evidence="1">
    <location>
        <begin position="23"/>
        <end position="155"/>
    </location>
</feature>
<dbReference type="Pfam" id="PF02577">
    <property type="entry name" value="BFN_dom"/>
    <property type="match status" value="1"/>
</dbReference>
<dbReference type="InterPro" id="IPR036104">
    <property type="entry name" value="BFN_sf"/>
</dbReference>
<dbReference type="Gene3D" id="3.10.690.10">
    <property type="entry name" value="Bifunctional nuclease domain"/>
    <property type="match status" value="1"/>
</dbReference>
<reference evidence="2" key="1">
    <citation type="journal article" date="2014" name="Genome Biol. Evol.">
        <title>Pangenome evidence for extensive interdomain horizontal transfer affecting lineage core and shell genes in uncultured planktonic thaumarchaeota and euryarchaeota.</title>
        <authorList>
            <person name="Deschamps P."/>
            <person name="Zivanovic Y."/>
            <person name="Moreira D."/>
            <person name="Rodriguez-Valera F."/>
            <person name="Lopez-Garcia P."/>
        </authorList>
    </citation>
    <scope>NUCLEOTIDE SEQUENCE</scope>
</reference>
<protein>
    <recommendedName>
        <fullName evidence="1">BFN domain-containing protein</fullName>
    </recommendedName>
</protein>
<proteinExistence type="predicted"/>
<evidence type="ECO:0000313" key="2">
    <source>
        <dbReference type="EMBL" id="AIF02741.1"/>
    </source>
</evidence>
<dbReference type="InterPro" id="IPR003729">
    <property type="entry name" value="Bi_nuclease_dom"/>
</dbReference>